<dbReference type="WBParaSite" id="GPLIN_000802400">
    <property type="protein sequence ID" value="GPLIN_000802400"/>
    <property type="gene ID" value="GPLIN_000802400"/>
</dbReference>
<proteinExistence type="predicted"/>
<sequence length="158" mass="18191">MPFLKQVDGLQCQRAQKDDWANATESWDSSCPYRKGTEERCYFMNCSNGNSYQAEWGCIADFGYAHFQCSASCFNKNGFTCKCLLGIEGVDMSNKNMAIIIPAGVNNFNYNYDDDFYKYDGNFYNYNAFYYDFHCDFHFDYSDAGCSFNVFSNGIAKH</sequence>
<protein>
    <submittedName>
        <fullName evidence="2">EGF-like domain-containing protein</fullName>
    </submittedName>
</protein>
<reference evidence="1" key="2">
    <citation type="submission" date="2014-05" db="EMBL/GenBank/DDBJ databases">
        <title>The genome and life-stage specific transcriptomes of Globodera pallida elucidate key aspects of plant parasitism by a cyst nematode.</title>
        <authorList>
            <person name="Cotton J.A."/>
            <person name="Lilley C.J."/>
            <person name="Jones L.M."/>
            <person name="Kikuchi T."/>
            <person name="Reid A.J."/>
            <person name="Thorpe P."/>
            <person name="Tsai I.J."/>
            <person name="Beasley H."/>
            <person name="Blok V."/>
            <person name="Cock P.J.A."/>
            <person name="Van den Akker S.E."/>
            <person name="Holroyd N."/>
            <person name="Hunt M."/>
            <person name="Mantelin S."/>
            <person name="Naghra H."/>
            <person name="Pain A."/>
            <person name="Palomares-Rius J.E."/>
            <person name="Zarowiecki M."/>
            <person name="Berriman M."/>
            <person name="Jones J.T."/>
            <person name="Urwin P.E."/>
        </authorList>
    </citation>
    <scope>NUCLEOTIDE SEQUENCE [LARGE SCALE GENOMIC DNA]</scope>
    <source>
        <strain evidence="1">Lindley</strain>
    </source>
</reference>
<keyword evidence="1" id="KW-1185">Reference proteome</keyword>
<accession>A0A183C579</accession>
<evidence type="ECO:0000313" key="2">
    <source>
        <dbReference type="WBParaSite" id="GPLIN_000802400"/>
    </source>
</evidence>
<dbReference type="Proteomes" id="UP000050741">
    <property type="component" value="Unassembled WGS sequence"/>
</dbReference>
<evidence type="ECO:0000313" key="1">
    <source>
        <dbReference type="Proteomes" id="UP000050741"/>
    </source>
</evidence>
<dbReference type="AlphaFoldDB" id="A0A183C579"/>
<reference evidence="2" key="3">
    <citation type="submission" date="2016-06" db="UniProtKB">
        <authorList>
            <consortium name="WormBaseParasite"/>
        </authorList>
    </citation>
    <scope>IDENTIFICATION</scope>
</reference>
<reference evidence="1" key="1">
    <citation type="submission" date="2013-12" db="EMBL/GenBank/DDBJ databases">
        <authorList>
            <person name="Aslett M."/>
        </authorList>
    </citation>
    <scope>NUCLEOTIDE SEQUENCE [LARGE SCALE GENOMIC DNA]</scope>
    <source>
        <strain evidence="1">Lindley</strain>
    </source>
</reference>
<organism evidence="1 2">
    <name type="scientific">Globodera pallida</name>
    <name type="common">Potato cyst nematode worm</name>
    <name type="synonym">Heterodera pallida</name>
    <dbReference type="NCBI Taxonomy" id="36090"/>
    <lineage>
        <taxon>Eukaryota</taxon>
        <taxon>Metazoa</taxon>
        <taxon>Ecdysozoa</taxon>
        <taxon>Nematoda</taxon>
        <taxon>Chromadorea</taxon>
        <taxon>Rhabditida</taxon>
        <taxon>Tylenchina</taxon>
        <taxon>Tylenchomorpha</taxon>
        <taxon>Tylenchoidea</taxon>
        <taxon>Heteroderidae</taxon>
        <taxon>Heteroderinae</taxon>
        <taxon>Globodera</taxon>
    </lineage>
</organism>
<name>A0A183C579_GLOPA</name>